<feature type="region of interest" description="Disordered" evidence="1">
    <location>
        <begin position="64"/>
        <end position="83"/>
    </location>
</feature>
<dbReference type="Proteomes" id="UP000176614">
    <property type="component" value="Unassembled WGS sequence"/>
</dbReference>
<organism evidence="2 3">
    <name type="scientific">candidate division WWE3 bacterium RIFOXYA2_FULL_46_9</name>
    <dbReference type="NCBI Taxonomy" id="1802636"/>
    <lineage>
        <taxon>Bacteria</taxon>
        <taxon>Katanobacteria</taxon>
    </lineage>
</organism>
<sequence>MIPVPQQPPSVEDLHELYLRLKAKVESMKGTVRQLLAGRTRDALPHPTWRDVEALKKDIVRLEQTFSNRHGPPRPLPGGKKAI</sequence>
<name>A0A1F4VZ28_UNCKA</name>
<dbReference type="AlphaFoldDB" id="A0A1F4VZ28"/>
<accession>A0A1F4VZ28</accession>
<evidence type="ECO:0000313" key="3">
    <source>
        <dbReference type="Proteomes" id="UP000176614"/>
    </source>
</evidence>
<dbReference type="EMBL" id="MEVT01000018">
    <property type="protein sequence ID" value="OGC62412.1"/>
    <property type="molecule type" value="Genomic_DNA"/>
</dbReference>
<gene>
    <name evidence="2" type="ORF">A2264_02555</name>
</gene>
<evidence type="ECO:0000256" key="1">
    <source>
        <dbReference type="SAM" id="MobiDB-lite"/>
    </source>
</evidence>
<proteinExistence type="predicted"/>
<comment type="caution">
    <text evidence="2">The sequence shown here is derived from an EMBL/GenBank/DDBJ whole genome shotgun (WGS) entry which is preliminary data.</text>
</comment>
<evidence type="ECO:0000313" key="2">
    <source>
        <dbReference type="EMBL" id="OGC62412.1"/>
    </source>
</evidence>
<protein>
    <submittedName>
        <fullName evidence="2">Uncharacterized protein</fullName>
    </submittedName>
</protein>
<reference evidence="2 3" key="1">
    <citation type="journal article" date="2016" name="Nat. Commun.">
        <title>Thousands of microbial genomes shed light on interconnected biogeochemical processes in an aquifer system.</title>
        <authorList>
            <person name="Anantharaman K."/>
            <person name="Brown C.T."/>
            <person name="Hug L.A."/>
            <person name="Sharon I."/>
            <person name="Castelle C.J."/>
            <person name="Probst A.J."/>
            <person name="Thomas B.C."/>
            <person name="Singh A."/>
            <person name="Wilkins M.J."/>
            <person name="Karaoz U."/>
            <person name="Brodie E.L."/>
            <person name="Williams K.H."/>
            <person name="Hubbard S.S."/>
            <person name="Banfield J.F."/>
        </authorList>
    </citation>
    <scope>NUCLEOTIDE SEQUENCE [LARGE SCALE GENOMIC DNA]</scope>
</reference>